<reference evidence="2 3" key="1">
    <citation type="submission" date="2014-06" db="EMBL/GenBank/DDBJ databases">
        <title>Draft genome sequence of Paenibacillus sp. MSt1.</title>
        <authorList>
            <person name="Aw Y.K."/>
            <person name="Ong K.S."/>
            <person name="Gan H.M."/>
            <person name="Lee S.M."/>
        </authorList>
    </citation>
    <scope>NUCLEOTIDE SEQUENCE [LARGE SCALE GENOMIC DNA]</scope>
    <source>
        <strain evidence="2 3">MSt1</strain>
    </source>
</reference>
<dbReference type="OrthoDB" id="9976549at2"/>
<name>A0A081NV22_9BACL</name>
<sequence>MALLKESEKRQELQLMHDAIWKELENRDELFASKFLKKQLDELIDETPTHPYNVEPRLSTKAILVAAFTGVLLLLLVVCWILQLP</sequence>
<dbReference type="RefSeq" id="WP_036692123.1">
    <property type="nucleotide sequence ID" value="NZ_JNVM01000041.1"/>
</dbReference>
<dbReference type="EMBL" id="JNVM01000041">
    <property type="protein sequence ID" value="KEQ22295.1"/>
    <property type="molecule type" value="Genomic_DNA"/>
</dbReference>
<keyword evidence="1" id="KW-0472">Membrane</keyword>
<dbReference type="Proteomes" id="UP000028123">
    <property type="component" value="Unassembled WGS sequence"/>
</dbReference>
<organism evidence="2 3">
    <name type="scientific">Paenibacillus tyrfis</name>
    <dbReference type="NCBI Taxonomy" id="1501230"/>
    <lineage>
        <taxon>Bacteria</taxon>
        <taxon>Bacillati</taxon>
        <taxon>Bacillota</taxon>
        <taxon>Bacilli</taxon>
        <taxon>Bacillales</taxon>
        <taxon>Paenibacillaceae</taxon>
        <taxon>Paenibacillus</taxon>
    </lineage>
</organism>
<gene>
    <name evidence="2" type="ORF">ET33_27395</name>
</gene>
<proteinExistence type="predicted"/>
<keyword evidence="1" id="KW-1133">Transmembrane helix</keyword>
<accession>A0A081NV22</accession>
<protein>
    <submittedName>
        <fullName evidence="2">Uncharacterized protein</fullName>
    </submittedName>
</protein>
<keyword evidence="3" id="KW-1185">Reference proteome</keyword>
<keyword evidence="1" id="KW-0812">Transmembrane</keyword>
<evidence type="ECO:0000313" key="3">
    <source>
        <dbReference type="Proteomes" id="UP000028123"/>
    </source>
</evidence>
<evidence type="ECO:0000313" key="2">
    <source>
        <dbReference type="EMBL" id="KEQ22295.1"/>
    </source>
</evidence>
<dbReference type="AlphaFoldDB" id="A0A081NV22"/>
<evidence type="ECO:0000256" key="1">
    <source>
        <dbReference type="SAM" id="Phobius"/>
    </source>
</evidence>
<comment type="caution">
    <text evidence="2">The sequence shown here is derived from an EMBL/GenBank/DDBJ whole genome shotgun (WGS) entry which is preliminary data.</text>
</comment>
<feature type="transmembrane region" description="Helical" evidence="1">
    <location>
        <begin position="62"/>
        <end position="83"/>
    </location>
</feature>